<name>A0A6J5SRH9_9CAUD</name>
<evidence type="ECO:0000313" key="1">
    <source>
        <dbReference type="EMBL" id="CAB4218122.1"/>
    </source>
</evidence>
<reference evidence="1" key="1">
    <citation type="submission" date="2020-05" db="EMBL/GenBank/DDBJ databases">
        <authorList>
            <person name="Chiriac C."/>
            <person name="Salcher M."/>
            <person name="Ghai R."/>
            <person name="Kavagutti S V."/>
        </authorList>
    </citation>
    <scope>NUCLEOTIDE SEQUENCE</scope>
</reference>
<dbReference type="EMBL" id="LR797468">
    <property type="protein sequence ID" value="CAB4218122.1"/>
    <property type="molecule type" value="Genomic_DNA"/>
</dbReference>
<proteinExistence type="predicted"/>
<accession>A0A6J5SRH9</accession>
<gene>
    <name evidence="1" type="ORF">UFOVP1605_7</name>
</gene>
<sequence length="161" mass="17960">MITIKINETDFNIRTSWNEVTMNDYCEIVKASDKPFAERIAVYSQIPIEIINQMKIAQLNVVSELVEYMEGFDAVNAFAIGYESPMVIGDEPYWKVERAKQLLQNNPLPISAAVEIVKNYTGDNENGAGGIEIGELPVTEVIGMATFFLQTCQRSLSDSNA</sequence>
<protein>
    <submittedName>
        <fullName evidence="1">Uncharacterized protein</fullName>
    </submittedName>
</protein>
<organism evidence="1">
    <name type="scientific">uncultured Caudovirales phage</name>
    <dbReference type="NCBI Taxonomy" id="2100421"/>
    <lineage>
        <taxon>Viruses</taxon>
        <taxon>Duplodnaviria</taxon>
        <taxon>Heunggongvirae</taxon>
        <taxon>Uroviricota</taxon>
        <taxon>Caudoviricetes</taxon>
        <taxon>Peduoviridae</taxon>
        <taxon>Maltschvirus</taxon>
        <taxon>Maltschvirus maltsch</taxon>
    </lineage>
</organism>